<dbReference type="AlphaFoldDB" id="A0A1H6YQ88"/>
<dbReference type="InterPro" id="IPR000595">
    <property type="entry name" value="cNMP-bd_dom"/>
</dbReference>
<evidence type="ECO:0000313" key="3">
    <source>
        <dbReference type="Proteomes" id="UP000199532"/>
    </source>
</evidence>
<keyword evidence="3" id="KW-1185">Reference proteome</keyword>
<evidence type="ECO:0000259" key="1">
    <source>
        <dbReference type="Pfam" id="PF00027"/>
    </source>
</evidence>
<keyword evidence="2" id="KW-0808">Transferase</keyword>
<dbReference type="CDD" id="cd00038">
    <property type="entry name" value="CAP_ED"/>
    <property type="match status" value="1"/>
</dbReference>
<dbReference type="STRING" id="408657.SAMN04487995_4411"/>
<dbReference type="SUPFAM" id="SSF51206">
    <property type="entry name" value="cAMP-binding domain-like"/>
    <property type="match status" value="1"/>
</dbReference>
<dbReference type="GO" id="GO:0016301">
    <property type="term" value="F:kinase activity"/>
    <property type="evidence" value="ECO:0007669"/>
    <property type="project" value="UniProtKB-KW"/>
</dbReference>
<gene>
    <name evidence="2" type="ORF">SAMN04487995_4411</name>
</gene>
<dbReference type="InterPro" id="IPR014710">
    <property type="entry name" value="RmlC-like_jellyroll"/>
</dbReference>
<dbReference type="RefSeq" id="WP_090338415.1">
    <property type="nucleotide sequence ID" value="NZ_FNXY01000007.1"/>
</dbReference>
<dbReference type="OrthoDB" id="792939at2"/>
<protein>
    <submittedName>
        <fullName evidence="2">cAMP-binding domain of CRP or a regulatory subunit of cAMP-dependent protein kinases</fullName>
    </submittedName>
</protein>
<name>A0A1H6YQ88_9BACT</name>
<accession>A0A1H6YQ88</accession>
<dbReference type="Pfam" id="PF00027">
    <property type="entry name" value="cNMP_binding"/>
    <property type="match status" value="1"/>
</dbReference>
<organism evidence="2 3">
    <name type="scientific">Dyadobacter koreensis</name>
    <dbReference type="NCBI Taxonomy" id="408657"/>
    <lineage>
        <taxon>Bacteria</taxon>
        <taxon>Pseudomonadati</taxon>
        <taxon>Bacteroidota</taxon>
        <taxon>Cytophagia</taxon>
        <taxon>Cytophagales</taxon>
        <taxon>Spirosomataceae</taxon>
        <taxon>Dyadobacter</taxon>
    </lineage>
</organism>
<dbReference type="InterPro" id="IPR018490">
    <property type="entry name" value="cNMP-bd_dom_sf"/>
</dbReference>
<proteinExistence type="predicted"/>
<dbReference type="Proteomes" id="UP000199532">
    <property type="component" value="Unassembled WGS sequence"/>
</dbReference>
<feature type="domain" description="Cyclic nucleotide-binding" evidence="1">
    <location>
        <begin position="27"/>
        <end position="108"/>
    </location>
</feature>
<sequence>MFEKILLSTGTYSDYEIELFEKSISLRQVGKKEVLLREGQVAKSVSFIVEGAVFQYRHNIEHEREIIELNISNEWFFNHASLTGQKPSELFIEAFTESIVLEVSLDVIHYLTGKSLAFLQLNRILEGAVSRLQFFDHAMTPMEKYQFVLKTRPQLVQLFPLRMIASYLKISPETLSRVREKITRG</sequence>
<keyword evidence="2" id="KW-0418">Kinase</keyword>
<evidence type="ECO:0000313" key="2">
    <source>
        <dbReference type="EMBL" id="SEJ38895.1"/>
    </source>
</evidence>
<dbReference type="EMBL" id="FNXY01000007">
    <property type="protein sequence ID" value="SEJ38895.1"/>
    <property type="molecule type" value="Genomic_DNA"/>
</dbReference>
<reference evidence="2 3" key="1">
    <citation type="submission" date="2016-10" db="EMBL/GenBank/DDBJ databases">
        <authorList>
            <person name="de Groot N.N."/>
        </authorList>
    </citation>
    <scope>NUCLEOTIDE SEQUENCE [LARGE SCALE GENOMIC DNA]</scope>
    <source>
        <strain evidence="2 3">DSM 19938</strain>
    </source>
</reference>
<dbReference type="Gene3D" id="2.60.120.10">
    <property type="entry name" value="Jelly Rolls"/>
    <property type="match status" value="1"/>
</dbReference>